<evidence type="ECO:0000256" key="3">
    <source>
        <dbReference type="ARBA" id="ARBA00022692"/>
    </source>
</evidence>
<gene>
    <name evidence="9" type="ORF">Afe05nite_54450</name>
</gene>
<evidence type="ECO:0000313" key="9">
    <source>
        <dbReference type="EMBL" id="GIE13605.1"/>
    </source>
</evidence>
<dbReference type="GO" id="GO:0015250">
    <property type="term" value="F:water channel activity"/>
    <property type="evidence" value="ECO:0007669"/>
    <property type="project" value="TreeGrafter"/>
</dbReference>
<evidence type="ECO:0000256" key="8">
    <source>
        <dbReference type="SAM" id="Phobius"/>
    </source>
</evidence>
<dbReference type="InterPro" id="IPR023271">
    <property type="entry name" value="Aquaporin-like"/>
</dbReference>
<dbReference type="GO" id="GO:0016020">
    <property type="term" value="C:membrane"/>
    <property type="evidence" value="ECO:0007669"/>
    <property type="project" value="InterPro"/>
</dbReference>
<dbReference type="Proteomes" id="UP000598174">
    <property type="component" value="Unassembled WGS sequence"/>
</dbReference>
<comment type="subcellular location">
    <subcellularLocation>
        <location evidence="1">Endomembrane system</location>
        <topology evidence="1">Multi-pass membrane protein</topology>
    </subcellularLocation>
</comment>
<name>A0A919MIE6_9ACTN</name>
<feature type="transmembrane region" description="Helical" evidence="8">
    <location>
        <begin position="201"/>
        <end position="222"/>
    </location>
</feature>
<keyword evidence="5 8" id="KW-1133">Transmembrane helix</keyword>
<comment type="caution">
    <text evidence="9">The sequence shown here is derived from an EMBL/GenBank/DDBJ whole genome shotgun (WGS) entry which is preliminary data.</text>
</comment>
<evidence type="ECO:0000256" key="6">
    <source>
        <dbReference type="ARBA" id="ARBA00023136"/>
    </source>
</evidence>
<evidence type="ECO:0008006" key="11">
    <source>
        <dbReference type="Google" id="ProtNLM"/>
    </source>
</evidence>
<dbReference type="Gene3D" id="1.20.1080.10">
    <property type="entry name" value="Glycerol uptake facilitator protein"/>
    <property type="match status" value="1"/>
</dbReference>
<sequence length="275" mass="29211">MKIDRRRTGADLQAALVEFVLTTFFFWTVFSLVRWGIAADHQRLRVVVVSMLVGLVIVGFARSRPGRFTGCHMNPAITVGLYAFGTFPGRRVLPYLVAQSAGSLAAAALTWLAWGPAAASSVVQPGAGWGGPAVFVAEAATLAVIVTTMCWMSARRPAWTWPGPWIVGMQFGVQGALLGTLTGGSANPLRQFGPAVLAGQFHLLAVYLLAPIAGALLAGVLARRGRPVRPPAQQPGRQPALPHRVARWVLLDRAAQRGSRAVTGAAQHRLGSRIG</sequence>
<dbReference type="InterPro" id="IPR034294">
    <property type="entry name" value="Aquaporin_transptr"/>
</dbReference>
<dbReference type="RefSeq" id="WP_203820029.1">
    <property type="nucleotide sequence ID" value="NZ_BAAABP010000027.1"/>
</dbReference>
<evidence type="ECO:0000313" key="10">
    <source>
        <dbReference type="Proteomes" id="UP000598174"/>
    </source>
</evidence>
<proteinExistence type="inferred from homology"/>
<keyword evidence="6 8" id="KW-0472">Membrane</keyword>
<dbReference type="GO" id="GO:0005737">
    <property type="term" value="C:cytoplasm"/>
    <property type="evidence" value="ECO:0007669"/>
    <property type="project" value="UniProtKB-ARBA"/>
</dbReference>
<dbReference type="PANTHER" id="PTHR45665:SF9">
    <property type="entry name" value="AQUAPORIN-8"/>
    <property type="match status" value="1"/>
</dbReference>
<dbReference type="GO" id="GO:0012505">
    <property type="term" value="C:endomembrane system"/>
    <property type="evidence" value="ECO:0007669"/>
    <property type="project" value="UniProtKB-SubCell"/>
</dbReference>
<keyword evidence="4" id="KW-0677">Repeat</keyword>
<dbReference type="InterPro" id="IPR022357">
    <property type="entry name" value="MIP_CS"/>
</dbReference>
<protein>
    <recommendedName>
        <fullName evidence="11">Major intrinsic protein</fullName>
    </recommendedName>
</protein>
<keyword evidence="10" id="KW-1185">Reference proteome</keyword>
<keyword evidence="3 7" id="KW-0812">Transmembrane</keyword>
<dbReference type="Pfam" id="PF00230">
    <property type="entry name" value="MIP"/>
    <property type="match status" value="1"/>
</dbReference>
<organism evidence="9 10">
    <name type="scientific">Paractinoplanes ferrugineus</name>
    <dbReference type="NCBI Taxonomy" id="113564"/>
    <lineage>
        <taxon>Bacteria</taxon>
        <taxon>Bacillati</taxon>
        <taxon>Actinomycetota</taxon>
        <taxon>Actinomycetes</taxon>
        <taxon>Micromonosporales</taxon>
        <taxon>Micromonosporaceae</taxon>
        <taxon>Paractinoplanes</taxon>
    </lineage>
</organism>
<evidence type="ECO:0000256" key="1">
    <source>
        <dbReference type="ARBA" id="ARBA00004127"/>
    </source>
</evidence>
<dbReference type="AlphaFoldDB" id="A0A919MIE6"/>
<feature type="transmembrane region" description="Helical" evidence="8">
    <location>
        <begin position="12"/>
        <end position="37"/>
    </location>
</feature>
<dbReference type="SUPFAM" id="SSF81338">
    <property type="entry name" value="Aquaporin-like"/>
    <property type="match status" value="1"/>
</dbReference>
<evidence type="ECO:0000256" key="5">
    <source>
        <dbReference type="ARBA" id="ARBA00022989"/>
    </source>
</evidence>
<accession>A0A919MIE6</accession>
<evidence type="ECO:0000256" key="7">
    <source>
        <dbReference type="RuleBase" id="RU000477"/>
    </source>
</evidence>
<feature type="transmembrane region" description="Helical" evidence="8">
    <location>
        <begin position="92"/>
        <end position="114"/>
    </location>
</feature>
<feature type="transmembrane region" description="Helical" evidence="8">
    <location>
        <begin position="43"/>
        <end position="61"/>
    </location>
</feature>
<reference evidence="9" key="1">
    <citation type="submission" date="2021-01" db="EMBL/GenBank/DDBJ databases">
        <title>Whole genome shotgun sequence of Actinoplanes ferrugineus NBRC 15555.</title>
        <authorList>
            <person name="Komaki H."/>
            <person name="Tamura T."/>
        </authorList>
    </citation>
    <scope>NUCLEOTIDE SEQUENCE</scope>
    <source>
        <strain evidence="9">NBRC 15555</strain>
    </source>
</reference>
<dbReference type="GO" id="GO:0019755">
    <property type="term" value="P:one-carbon compound transport"/>
    <property type="evidence" value="ECO:0007669"/>
    <property type="project" value="UniProtKB-ARBA"/>
</dbReference>
<keyword evidence="2 7" id="KW-0813">Transport</keyword>
<dbReference type="PROSITE" id="PS00221">
    <property type="entry name" value="MIP"/>
    <property type="match status" value="1"/>
</dbReference>
<feature type="transmembrane region" description="Helical" evidence="8">
    <location>
        <begin position="134"/>
        <end position="152"/>
    </location>
</feature>
<dbReference type="EMBL" id="BOMM01000049">
    <property type="protein sequence ID" value="GIE13605.1"/>
    <property type="molecule type" value="Genomic_DNA"/>
</dbReference>
<dbReference type="PANTHER" id="PTHR45665">
    <property type="entry name" value="AQUAPORIN-8"/>
    <property type="match status" value="1"/>
</dbReference>
<dbReference type="PRINTS" id="PR00783">
    <property type="entry name" value="MINTRINSICP"/>
</dbReference>
<evidence type="ECO:0000256" key="4">
    <source>
        <dbReference type="ARBA" id="ARBA00022737"/>
    </source>
</evidence>
<evidence type="ECO:0000256" key="2">
    <source>
        <dbReference type="ARBA" id="ARBA00022448"/>
    </source>
</evidence>
<dbReference type="InterPro" id="IPR000425">
    <property type="entry name" value="MIP"/>
</dbReference>
<feature type="transmembrane region" description="Helical" evidence="8">
    <location>
        <begin position="164"/>
        <end position="181"/>
    </location>
</feature>
<comment type="similarity">
    <text evidence="7">Belongs to the MIP/aquaporin (TC 1.A.8) family.</text>
</comment>